<dbReference type="AlphaFoldDB" id="A0A9Q3DEV5"/>
<feature type="compositionally biased region" description="Polar residues" evidence="1">
    <location>
        <begin position="160"/>
        <end position="177"/>
    </location>
</feature>
<sequence>MEHGQQEVQPGIPLGRTWSKLPEDLSQSDELQRPYGNKKRLESHQEVQFTGGEGKQDKVESSHYSCYRRTADLDRAYSDSLRIKRRRPNQLSSGFRQFRKQQIIGQESPSFTIPGSFHENTRKQGKKQDHIQPEEERVRPIDPEAVRFGERSAEEPEAVVNNSRMSSPINKNNTPTQIDHNVVTHESNVKSDALWLQMSQFSEKTQKQFLAKNLEEGNSQLSKASVETNKILNLVFEEQHNRKRDRDCLDQEMKKINFYHNMKP</sequence>
<dbReference type="EMBL" id="AVOT02015404">
    <property type="protein sequence ID" value="MBW0499700.1"/>
    <property type="molecule type" value="Genomic_DNA"/>
</dbReference>
<feature type="compositionally biased region" description="Basic and acidic residues" evidence="1">
    <location>
        <begin position="119"/>
        <end position="135"/>
    </location>
</feature>
<reference evidence="2" key="1">
    <citation type="submission" date="2021-03" db="EMBL/GenBank/DDBJ databases">
        <title>Draft genome sequence of rust myrtle Austropuccinia psidii MF-1, a brazilian biotype.</title>
        <authorList>
            <person name="Quecine M.C."/>
            <person name="Pachon D.M.R."/>
            <person name="Bonatelli M.L."/>
            <person name="Correr F.H."/>
            <person name="Franceschini L.M."/>
            <person name="Leite T.F."/>
            <person name="Margarido G.R.A."/>
            <person name="Almeida C.A."/>
            <person name="Ferrarezi J.A."/>
            <person name="Labate C.A."/>
        </authorList>
    </citation>
    <scope>NUCLEOTIDE SEQUENCE</scope>
    <source>
        <strain evidence="2">MF-1</strain>
    </source>
</reference>
<evidence type="ECO:0000313" key="3">
    <source>
        <dbReference type="Proteomes" id="UP000765509"/>
    </source>
</evidence>
<evidence type="ECO:0000256" key="1">
    <source>
        <dbReference type="SAM" id="MobiDB-lite"/>
    </source>
</evidence>
<proteinExistence type="predicted"/>
<protein>
    <submittedName>
        <fullName evidence="2">Uncharacterized protein</fullName>
    </submittedName>
</protein>
<accession>A0A9Q3DEV5</accession>
<comment type="caution">
    <text evidence="2">The sequence shown here is derived from an EMBL/GenBank/DDBJ whole genome shotgun (WGS) entry which is preliminary data.</text>
</comment>
<organism evidence="2 3">
    <name type="scientific">Austropuccinia psidii MF-1</name>
    <dbReference type="NCBI Taxonomy" id="1389203"/>
    <lineage>
        <taxon>Eukaryota</taxon>
        <taxon>Fungi</taxon>
        <taxon>Dikarya</taxon>
        <taxon>Basidiomycota</taxon>
        <taxon>Pucciniomycotina</taxon>
        <taxon>Pucciniomycetes</taxon>
        <taxon>Pucciniales</taxon>
        <taxon>Sphaerophragmiaceae</taxon>
        <taxon>Austropuccinia</taxon>
    </lineage>
</organism>
<name>A0A9Q3DEV5_9BASI</name>
<keyword evidence="3" id="KW-1185">Reference proteome</keyword>
<dbReference type="Proteomes" id="UP000765509">
    <property type="component" value="Unassembled WGS sequence"/>
</dbReference>
<feature type="region of interest" description="Disordered" evidence="1">
    <location>
        <begin position="108"/>
        <end position="135"/>
    </location>
</feature>
<feature type="region of interest" description="Disordered" evidence="1">
    <location>
        <begin position="1"/>
        <end position="64"/>
    </location>
</feature>
<evidence type="ECO:0000313" key="2">
    <source>
        <dbReference type="EMBL" id="MBW0499700.1"/>
    </source>
</evidence>
<gene>
    <name evidence="2" type="ORF">O181_039415</name>
</gene>
<feature type="region of interest" description="Disordered" evidence="1">
    <location>
        <begin position="151"/>
        <end position="177"/>
    </location>
</feature>